<dbReference type="RefSeq" id="WP_173121585.1">
    <property type="nucleotide sequence ID" value="NZ_JABRWJ010000002.1"/>
</dbReference>
<evidence type="ECO:0000256" key="1">
    <source>
        <dbReference type="ARBA" id="ARBA00023015"/>
    </source>
</evidence>
<keyword evidence="3" id="KW-0804">Transcription</keyword>
<keyword evidence="1" id="KW-0805">Transcription regulation</keyword>
<dbReference type="Gene3D" id="1.10.10.10">
    <property type="entry name" value="Winged helix-like DNA-binding domain superfamily/Winged helix DNA-binding domain"/>
    <property type="match status" value="1"/>
</dbReference>
<evidence type="ECO:0000256" key="3">
    <source>
        <dbReference type="ARBA" id="ARBA00023163"/>
    </source>
</evidence>
<dbReference type="SUPFAM" id="SSF46785">
    <property type="entry name" value="Winged helix' DNA-binding domain"/>
    <property type="match status" value="1"/>
</dbReference>
<keyword evidence="6" id="KW-1185">Reference proteome</keyword>
<evidence type="ECO:0000259" key="4">
    <source>
        <dbReference type="PROSITE" id="PS50956"/>
    </source>
</evidence>
<dbReference type="SUPFAM" id="SSF54909">
    <property type="entry name" value="Dimeric alpha+beta barrel"/>
    <property type="match status" value="1"/>
</dbReference>
<dbReference type="Pfam" id="PF01037">
    <property type="entry name" value="AsnC_trans_reg"/>
    <property type="match status" value="1"/>
</dbReference>
<proteinExistence type="predicted"/>
<dbReference type="InterPro" id="IPR019887">
    <property type="entry name" value="Tscrpt_reg_AsnC/Lrp_C"/>
</dbReference>
<dbReference type="InterPro" id="IPR036388">
    <property type="entry name" value="WH-like_DNA-bd_sf"/>
</dbReference>
<evidence type="ECO:0000313" key="5">
    <source>
        <dbReference type="EMBL" id="NRF66477.1"/>
    </source>
</evidence>
<dbReference type="PANTHER" id="PTHR30154">
    <property type="entry name" value="LEUCINE-RESPONSIVE REGULATORY PROTEIN"/>
    <property type="match status" value="1"/>
</dbReference>
<dbReference type="InterPro" id="IPR019888">
    <property type="entry name" value="Tscrpt_reg_AsnC-like"/>
</dbReference>
<dbReference type="EMBL" id="JABRWJ010000002">
    <property type="protein sequence ID" value="NRF66477.1"/>
    <property type="molecule type" value="Genomic_DNA"/>
</dbReference>
<organism evidence="5 6">
    <name type="scientific">Pseudaquabacterium terrae</name>
    <dbReference type="NCBI Taxonomy" id="2732868"/>
    <lineage>
        <taxon>Bacteria</taxon>
        <taxon>Pseudomonadati</taxon>
        <taxon>Pseudomonadota</taxon>
        <taxon>Betaproteobacteria</taxon>
        <taxon>Burkholderiales</taxon>
        <taxon>Sphaerotilaceae</taxon>
        <taxon>Pseudaquabacterium</taxon>
    </lineage>
</organism>
<keyword evidence="2" id="KW-0238">DNA-binding</keyword>
<dbReference type="PANTHER" id="PTHR30154:SF34">
    <property type="entry name" value="TRANSCRIPTIONAL REGULATOR AZLB"/>
    <property type="match status" value="1"/>
</dbReference>
<sequence>MDDLLLDPLDIELLVQLQRDSHATNQVIGERLGLSASQISRRIQRLEALGVIRAYVALLDPAMLSLAVRSFTHVALARHGGEEGTAFERAIAEFPEVLDCYSIAGEADYLLQIVAASLNELSDSVLRRLTRLPGVVNVRSSIVLNRIKASTELPLDHIGRPEGRQRRVRLVQRPS</sequence>
<evidence type="ECO:0000256" key="2">
    <source>
        <dbReference type="ARBA" id="ARBA00023125"/>
    </source>
</evidence>
<protein>
    <submittedName>
        <fullName evidence="5">Lrp/AsnC family transcriptional regulator</fullName>
    </submittedName>
</protein>
<name>A0ABX2ED62_9BURK</name>
<reference evidence="5 6" key="1">
    <citation type="submission" date="2020-05" db="EMBL/GenBank/DDBJ databases">
        <title>Aquincola sp. isolate from soil.</title>
        <authorList>
            <person name="Han J."/>
            <person name="Kim D.-U."/>
        </authorList>
    </citation>
    <scope>NUCLEOTIDE SEQUENCE [LARGE SCALE GENOMIC DNA]</scope>
    <source>
        <strain evidence="5 6">S2</strain>
    </source>
</reference>
<accession>A0ABX2ED62</accession>
<comment type="caution">
    <text evidence="5">The sequence shown here is derived from an EMBL/GenBank/DDBJ whole genome shotgun (WGS) entry which is preliminary data.</text>
</comment>
<dbReference type="Pfam" id="PF13412">
    <property type="entry name" value="HTH_24"/>
    <property type="match status" value="1"/>
</dbReference>
<evidence type="ECO:0000313" key="6">
    <source>
        <dbReference type="Proteomes" id="UP000737171"/>
    </source>
</evidence>
<dbReference type="InterPro" id="IPR011008">
    <property type="entry name" value="Dimeric_a/b-barrel"/>
</dbReference>
<gene>
    <name evidence="5" type="ORF">HLB44_05735</name>
</gene>
<dbReference type="PRINTS" id="PR00033">
    <property type="entry name" value="HTHASNC"/>
</dbReference>
<dbReference type="InterPro" id="IPR000485">
    <property type="entry name" value="AsnC-type_HTH_dom"/>
</dbReference>
<dbReference type="Proteomes" id="UP000737171">
    <property type="component" value="Unassembled WGS sequence"/>
</dbReference>
<dbReference type="PROSITE" id="PS50956">
    <property type="entry name" value="HTH_ASNC_2"/>
    <property type="match status" value="1"/>
</dbReference>
<feature type="domain" description="HTH asnC-type" evidence="4">
    <location>
        <begin position="6"/>
        <end position="67"/>
    </location>
</feature>
<dbReference type="SMART" id="SM00344">
    <property type="entry name" value="HTH_ASNC"/>
    <property type="match status" value="1"/>
</dbReference>
<dbReference type="InterPro" id="IPR036390">
    <property type="entry name" value="WH_DNA-bd_sf"/>
</dbReference>
<dbReference type="Gene3D" id="3.30.70.920">
    <property type="match status" value="1"/>
</dbReference>